<dbReference type="EMBL" id="JACGWT010000006">
    <property type="protein sequence ID" value="MBA8795788.1"/>
    <property type="molecule type" value="Genomic_DNA"/>
</dbReference>
<comment type="caution">
    <text evidence="1">The sequence shown here is derived from an EMBL/GenBank/DDBJ whole genome shotgun (WGS) entry which is preliminary data.</text>
</comment>
<reference evidence="1 2" key="1">
    <citation type="submission" date="2020-07" db="EMBL/GenBank/DDBJ databases">
        <title>Sequencing the genomes of 1000 actinobacteria strains.</title>
        <authorList>
            <person name="Klenk H.-P."/>
        </authorList>
    </citation>
    <scope>NUCLEOTIDE SEQUENCE [LARGE SCALE GENOMIC DNA]</scope>
    <source>
        <strain evidence="1 2">DSM 100723</strain>
    </source>
</reference>
<sequence length="277" mass="29176">MSEPIPGPDEFRAAVHAGAFDPSRAFVRFANETSGALAFGVEHAGRRWFVKGRGPGTPSPTLAASLARAAALHAAVRHPVVVPLVGVLDGLDGPTLVYPWCDGEVLSPQAEGGPSALDRFRRLPVATVTAAVGDLLDAHRVIAAAGWIAGDLYDSCFLWDAAARRIRLIDLDEYRPGPFVLDSERLYGSSRYLAPEESVRGALIDQRSTVVTLGRTVQQLLASPDGGWRGSTAQAAMAERACADAPEDRYPTVSALVAAWAGVSTADGPSQAGRRGP</sequence>
<dbReference type="RefSeq" id="WP_220484139.1">
    <property type="nucleotide sequence ID" value="NZ_JACGWT010000006.1"/>
</dbReference>
<dbReference type="EC" id="2.7.11.1" evidence="1"/>
<organism evidence="1 2">
    <name type="scientific">Microlunatus kandeliicorticis</name>
    <dbReference type="NCBI Taxonomy" id="1759536"/>
    <lineage>
        <taxon>Bacteria</taxon>
        <taxon>Bacillati</taxon>
        <taxon>Actinomycetota</taxon>
        <taxon>Actinomycetes</taxon>
        <taxon>Propionibacteriales</taxon>
        <taxon>Propionibacteriaceae</taxon>
        <taxon>Microlunatus</taxon>
    </lineage>
</organism>
<evidence type="ECO:0000313" key="1">
    <source>
        <dbReference type="EMBL" id="MBA8795788.1"/>
    </source>
</evidence>
<accession>A0A7W3IV09</accession>
<keyword evidence="1" id="KW-0418">Kinase</keyword>
<gene>
    <name evidence="1" type="ORF">FHX74_003429</name>
</gene>
<dbReference type="AlphaFoldDB" id="A0A7W3IV09"/>
<dbReference type="GO" id="GO:0004674">
    <property type="term" value="F:protein serine/threonine kinase activity"/>
    <property type="evidence" value="ECO:0007669"/>
    <property type="project" value="UniProtKB-EC"/>
</dbReference>
<keyword evidence="1" id="KW-0808">Transferase</keyword>
<keyword evidence="2" id="KW-1185">Reference proteome</keyword>
<protein>
    <submittedName>
        <fullName evidence="1">Serine/threonine-protein kinase</fullName>
        <ecNumber evidence="1">2.7.11.1</ecNumber>
    </submittedName>
</protein>
<proteinExistence type="predicted"/>
<dbReference type="InterPro" id="IPR011009">
    <property type="entry name" value="Kinase-like_dom_sf"/>
</dbReference>
<dbReference type="Gene3D" id="1.10.510.10">
    <property type="entry name" value="Transferase(Phosphotransferase) domain 1"/>
    <property type="match status" value="1"/>
</dbReference>
<evidence type="ECO:0000313" key="2">
    <source>
        <dbReference type="Proteomes" id="UP000523079"/>
    </source>
</evidence>
<name>A0A7W3IV09_9ACTN</name>
<dbReference type="SUPFAM" id="SSF56112">
    <property type="entry name" value="Protein kinase-like (PK-like)"/>
    <property type="match status" value="1"/>
</dbReference>
<dbReference type="Proteomes" id="UP000523079">
    <property type="component" value="Unassembled WGS sequence"/>
</dbReference>